<sequence length="91" mass="10699">MCCRSEHKLTAVSKCIYSPLGCSLPHYGERIRNKSLSCLIRQLTQNNPFYFSLYYTPAWTEKCEQNLRYTCKYESIVQSMLGTLTFERQNI</sequence>
<name>A0A974BTT8_XENLA</name>
<dbReference type="AlphaFoldDB" id="A0A974BTT8"/>
<organism evidence="1 2">
    <name type="scientific">Xenopus laevis</name>
    <name type="common">African clawed frog</name>
    <dbReference type="NCBI Taxonomy" id="8355"/>
    <lineage>
        <taxon>Eukaryota</taxon>
        <taxon>Metazoa</taxon>
        <taxon>Chordata</taxon>
        <taxon>Craniata</taxon>
        <taxon>Vertebrata</taxon>
        <taxon>Euteleostomi</taxon>
        <taxon>Amphibia</taxon>
        <taxon>Batrachia</taxon>
        <taxon>Anura</taxon>
        <taxon>Pipoidea</taxon>
        <taxon>Pipidae</taxon>
        <taxon>Xenopodinae</taxon>
        <taxon>Xenopus</taxon>
        <taxon>Xenopus</taxon>
    </lineage>
</organism>
<dbReference type="EMBL" id="CM004483">
    <property type="protein sequence ID" value="OCT60808.1"/>
    <property type="molecule type" value="Genomic_DNA"/>
</dbReference>
<accession>A0A974BTT8</accession>
<evidence type="ECO:0000313" key="2">
    <source>
        <dbReference type="Proteomes" id="UP000694892"/>
    </source>
</evidence>
<dbReference type="Proteomes" id="UP000694892">
    <property type="component" value="Chromosome 9_10S"/>
</dbReference>
<reference evidence="2" key="1">
    <citation type="journal article" date="2016" name="Nature">
        <title>Genome evolution in the allotetraploid frog Xenopus laevis.</title>
        <authorList>
            <person name="Session A.M."/>
            <person name="Uno Y."/>
            <person name="Kwon T."/>
            <person name="Chapman J.A."/>
            <person name="Toyoda A."/>
            <person name="Takahashi S."/>
            <person name="Fukui A."/>
            <person name="Hikosaka A."/>
            <person name="Suzuki A."/>
            <person name="Kondo M."/>
            <person name="van Heeringen S.J."/>
            <person name="Quigley I."/>
            <person name="Heinz S."/>
            <person name="Ogino H."/>
            <person name="Ochi H."/>
            <person name="Hellsten U."/>
            <person name="Lyons J.B."/>
            <person name="Simakov O."/>
            <person name="Putnam N."/>
            <person name="Stites J."/>
            <person name="Kuroki Y."/>
            <person name="Tanaka T."/>
            <person name="Michiue T."/>
            <person name="Watanabe M."/>
            <person name="Bogdanovic O."/>
            <person name="Lister R."/>
            <person name="Georgiou G."/>
            <person name="Paranjpe S.S."/>
            <person name="van Kruijsbergen I."/>
            <person name="Shu S."/>
            <person name="Carlson J."/>
            <person name="Kinoshita T."/>
            <person name="Ohta Y."/>
            <person name="Mawaribuchi S."/>
            <person name="Jenkins J."/>
            <person name="Grimwood J."/>
            <person name="Schmutz J."/>
            <person name="Mitros T."/>
            <person name="Mozaffari S.V."/>
            <person name="Suzuki Y."/>
            <person name="Haramoto Y."/>
            <person name="Yamamoto T.S."/>
            <person name="Takagi C."/>
            <person name="Heald R."/>
            <person name="Miller K."/>
            <person name="Haudenschild C."/>
            <person name="Kitzman J."/>
            <person name="Nakayama T."/>
            <person name="Izutsu Y."/>
            <person name="Robert J."/>
            <person name="Fortriede J."/>
            <person name="Burns K."/>
            <person name="Lotay V."/>
            <person name="Karimi K."/>
            <person name="Yasuoka Y."/>
            <person name="Dichmann D.S."/>
            <person name="Flajnik M.F."/>
            <person name="Houston D.W."/>
            <person name="Shendure J."/>
            <person name="DuPasquier L."/>
            <person name="Vize P.D."/>
            <person name="Zorn A.M."/>
            <person name="Ito M."/>
            <person name="Marcotte E.M."/>
            <person name="Wallingford J.B."/>
            <person name="Ito Y."/>
            <person name="Asashima M."/>
            <person name="Ueno N."/>
            <person name="Matsuda Y."/>
            <person name="Veenstra G.J."/>
            <person name="Fujiyama A."/>
            <person name="Harland R.M."/>
            <person name="Taira M."/>
            <person name="Rokhsar D.S."/>
        </authorList>
    </citation>
    <scope>NUCLEOTIDE SEQUENCE [LARGE SCALE GENOMIC DNA]</scope>
    <source>
        <strain evidence="2">J</strain>
    </source>
</reference>
<gene>
    <name evidence="1" type="ORF">XELAEV_18046830mg</name>
</gene>
<evidence type="ECO:0000313" key="1">
    <source>
        <dbReference type="EMBL" id="OCT60808.1"/>
    </source>
</evidence>
<proteinExistence type="predicted"/>
<protein>
    <submittedName>
        <fullName evidence="1">Uncharacterized protein</fullName>
    </submittedName>
</protein>